<dbReference type="Proteomes" id="UP000580250">
    <property type="component" value="Unassembled WGS sequence"/>
</dbReference>
<comment type="caution">
    <text evidence="1">The sequence shown here is derived from an EMBL/GenBank/DDBJ whole genome shotgun (WGS) entry which is preliminary data.</text>
</comment>
<proteinExistence type="predicted"/>
<dbReference type="AlphaFoldDB" id="A0A6V7VTR5"/>
<name>A0A6V7VTR5_MELEN</name>
<accession>A0A6V7VTR5</accession>
<dbReference type="EMBL" id="CAJEWN010000317">
    <property type="protein sequence ID" value="CAD2178346.1"/>
    <property type="molecule type" value="Genomic_DNA"/>
</dbReference>
<gene>
    <name evidence="1" type="ORF">MENT_LOCUS30281</name>
</gene>
<evidence type="ECO:0000313" key="2">
    <source>
        <dbReference type="Proteomes" id="UP000580250"/>
    </source>
</evidence>
<evidence type="ECO:0000313" key="1">
    <source>
        <dbReference type="EMBL" id="CAD2178346.1"/>
    </source>
</evidence>
<sequence length="178" mass="20589">MKIVYYYLNKLFNCYFTFGNIKEFIFNPELIKLLFGNAQQFYMHNCYLAITYYNIGKSLQFIINNLKGRILTIKIFPFGGDIEKYINILFKILTNGGDNFEEVNVIFITNPVLIVDNVNIPLIVDNGINYIATTRDCSIIVPVSILHYESSASLKLSERAKKVELEESHNMKIYKLSS</sequence>
<protein>
    <submittedName>
        <fullName evidence="1">Uncharacterized protein</fullName>
    </submittedName>
</protein>
<organism evidence="1 2">
    <name type="scientific">Meloidogyne enterolobii</name>
    <name type="common">Root-knot nematode worm</name>
    <name type="synonym">Meloidogyne mayaguensis</name>
    <dbReference type="NCBI Taxonomy" id="390850"/>
    <lineage>
        <taxon>Eukaryota</taxon>
        <taxon>Metazoa</taxon>
        <taxon>Ecdysozoa</taxon>
        <taxon>Nematoda</taxon>
        <taxon>Chromadorea</taxon>
        <taxon>Rhabditida</taxon>
        <taxon>Tylenchina</taxon>
        <taxon>Tylenchomorpha</taxon>
        <taxon>Tylenchoidea</taxon>
        <taxon>Meloidogynidae</taxon>
        <taxon>Meloidogyninae</taxon>
        <taxon>Meloidogyne</taxon>
    </lineage>
</organism>
<reference evidence="1 2" key="1">
    <citation type="submission" date="2020-08" db="EMBL/GenBank/DDBJ databases">
        <authorList>
            <person name="Koutsovoulos G."/>
            <person name="Danchin GJ E."/>
        </authorList>
    </citation>
    <scope>NUCLEOTIDE SEQUENCE [LARGE SCALE GENOMIC DNA]</scope>
</reference>